<keyword evidence="2" id="KW-1185">Reference proteome</keyword>
<feature type="domain" description="Amidase" evidence="1">
    <location>
        <begin position="6"/>
        <end position="100"/>
    </location>
</feature>
<evidence type="ECO:0000313" key="2">
    <source>
        <dbReference type="Proteomes" id="UP000887561"/>
    </source>
</evidence>
<proteinExistence type="predicted"/>
<dbReference type="PANTHER" id="PTHR43372:SF4">
    <property type="entry name" value="FATTY-ACID AMIDE HYDROLASE 2"/>
    <property type="match status" value="1"/>
</dbReference>
<reference evidence="3" key="1">
    <citation type="submission" date="2022-11" db="UniProtKB">
        <authorList>
            <consortium name="WormBaseParasite"/>
        </authorList>
    </citation>
    <scope>IDENTIFICATION</scope>
</reference>
<accession>A0A915LZK1</accession>
<dbReference type="Proteomes" id="UP000887561">
    <property type="component" value="Unplaced"/>
</dbReference>
<dbReference type="WBParaSite" id="scaffold20691_cov203.g19540">
    <property type="protein sequence ID" value="scaffold20691_cov203.g19540"/>
    <property type="gene ID" value="scaffold20691_cov203.g19540"/>
</dbReference>
<dbReference type="InterPro" id="IPR052739">
    <property type="entry name" value="FAAH2"/>
</dbReference>
<feature type="domain" description="Amidase" evidence="1">
    <location>
        <begin position="101"/>
        <end position="186"/>
    </location>
</feature>
<sequence>MLKSRDLVLAYIERLKIVNETVNGLTQNNTKALELAERCDEELANMTKDKRNELAKTKPLFGVPFTVKANIEVKGFITSRCNLYEMNSPPSEVEATVVTRGGEGVLVASAGSLFGIGNDIGGSVRIPAYMNGIFGLKPTSFPNHTIPVDGILPKFTDYQPASEMLTMGPLVRYASDLPLIMSAKLDISKLRLFYLEDLDVLISEGLHDEQRNVIRLVKNFFETKHQVKAQKVQFPLMNRAYELWGLTGFSDSTFVRIV</sequence>
<dbReference type="InterPro" id="IPR023631">
    <property type="entry name" value="Amidase_dom"/>
</dbReference>
<dbReference type="Pfam" id="PF01425">
    <property type="entry name" value="Amidase"/>
    <property type="match status" value="2"/>
</dbReference>
<name>A0A915LZK1_MELJA</name>
<dbReference type="AlphaFoldDB" id="A0A915LZK1"/>
<dbReference type="PANTHER" id="PTHR43372">
    <property type="entry name" value="FATTY-ACID AMIDE HYDROLASE"/>
    <property type="match status" value="1"/>
</dbReference>
<evidence type="ECO:0000259" key="1">
    <source>
        <dbReference type="Pfam" id="PF01425"/>
    </source>
</evidence>
<dbReference type="SUPFAM" id="SSF75304">
    <property type="entry name" value="Amidase signature (AS) enzymes"/>
    <property type="match status" value="1"/>
</dbReference>
<dbReference type="Gene3D" id="3.90.1300.10">
    <property type="entry name" value="Amidase signature (AS) domain"/>
    <property type="match status" value="2"/>
</dbReference>
<organism evidence="2 3">
    <name type="scientific">Meloidogyne javanica</name>
    <name type="common">Root-knot nematode worm</name>
    <dbReference type="NCBI Taxonomy" id="6303"/>
    <lineage>
        <taxon>Eukaryota</taxon>
        <taxon>Metazoa</taxon>
        <taxon>Ecdysozoa</taxon>
        <taxon>Nematoda</taxon>
        <taxon>Chromadorea</taxon>
        <taxon>Rhabditida</taxon>
        <taxon>Tylenchina</taxon>
        <taxon>Tylenchomorpha</taxon>
        <taxon>Tylenchoidea</taxon>
        <taxon>Meloidogynidae</taxon>
        <taxon>Meloidogyninae</taxon>
        <taxon>Meloidogyne</taxon>
        <taxon>Meloidogyne incognita group</taxon>
    </lineage>
</organism>
<evidence type="ECO:0000313" key="3">
    <source>
        <dbReference type="WBParaSite" id="scaffold20691_cov203.g19540"/>
    </source>
</evidence>
<dbReference type="InterPro" id="IPR036928">
    <property type="entry name" value="AS_sf"/>
</dbReference>
<dbReference type="GO" id="GO:0012505">
    <property type="term" value="C:endomembrane system"/>
    <property type="evidence" value="ECO:0007669"/>
    <property type="project" value="TreeGrafter"/>
</dbReference>
<protein>
    <submittedName>
        <fullName evidence="3">Amidase domain-containing protein</fullName>
    </submittedName>
</protein>